<dbReference type="InterPro" id="IPR042099">
    <property type="entry name" value="ANL_N_sf"/>
</dbReference>
<dbReference type="AlphaFoldDB" id="A0A151Z411"/>
<dbReference type="Proteomes" id="UP000076078">
    <property type="component" value="Unassembled WGS sequence"/>
</dbReference>
<dbReference type="OMA" id="KGKWFKT"/>
<dbReference type="SUPFAM" id="SSF56801">
    <property type="entry name" value="Acetyl-CoA synthetase-like"/>
    <property type="match status" value="1"/>
</dbReference>
<evidence type="ECO:0000259" key="2">
    <source>
        <dbReference type="Pfam" id="PF00501"/>
    </source>
</evidence>
<feature type="domain" description="AMP-dependent synthetase/ligase" evidence="2">
    <location>
        <begin position="11"/>
        <end position="383"/>
    </location>
</feature>
<feature type="domain" description="AMP-binding enzyme C-terminal" evidence="3">
    <location>
        <begin position="436"/>
        <end position="511"/>
    </location>
</feature>
<dbReference type="FunCoup" id="A0A151Z411">
    <property type="interactions" value="209"/>
</dbReference>
<dbReference type="Gene3D" id="3.40.50.12780">
    <property type="entry name" value="N-terminal domain of ligase-like"/>
    <property type="match status" value="1"/>
</dbReference>
<dbReference type="InterPro" id="IPR000873">
    <property type="entry name" value="AMP-dep_synth/lig_dom"/>
</dbReference>
<comment type="similarity">
    <text evidence="1">Belongs to the ATP-dependent AMP-binding enzyme family.</text>
</comment>
<dbReference type="InterPro" id="IPR045851">
    <property type="entry name" value="AMP-bd_C_sf"/>
</dbReference>
<dbReference type="GO" id="GO:0031956">
    <property type="term" value="F:medium-chain fatty acid-CoA ligase activity"/>
    <property type="evidence" value="ECO:0007669"/>
    <property type="project" value="TreeGrafter"/>
</dbReference>
<dbReference type="PANTHER" id="PTHR43201">
    <property type="entry name" value="ACYL-COA SYNTHETASE"/>
    <property type="match status" value="1"/>
</dbReference>
<proteinExistence type="inferred from homology"/>
<dbReference type="CDD" id="cd05941">
    <property type="entry name" value="MCS"/>
    <property type="match status" value="1"/>
</dbReference>
<dbReference type="STRING" id="361077.A0A151Z411"/>
<evidence type="ECO:0000313" key="4">
    <source>
        <dbReference type="EMBL" id="KYQ88702.1"/>
    </source>
</evidence>
<keyword evidence="5" id="KW-1185">Reference proteome</keyword>
<name>A0A151Z411_TIELA</name>
<gene>
    <name evidence="4" type="ORF">DLAC_11825</name>
</gene>
<evidence type="ECO:0000259" key="3">
    <source>
        <dbReference type="Pfam" id="PF13193"/>
    </source>
</evidence>
<dbReference type="PANTHER" id="PTHR43201:SF8">
    <property type="entry name" value="ACYL-COA SYNTHETASE FAMILY MEMBER 3"/>
    <property type="match status" value="1"/>
</dbReference>
<reference evidence="4 5" key="1">
    <citation type="submission" date="2015-12" db="EMBL/GenBank/DDBJ databases">
        <title>Dictyostelia acquired genes for synthesis and detection of signals that induce cell-type specialization by lateral gene transfer from prokaryotes.</title>
        <authorList>
            <person name="Gloeckner G."/>
            <person name="Schaap P."/>
        </authorList>
    </citation>
    <scope>NUCLEOTIDE SEQUENCE [LARGE SCALE GENOMIC DNA]</scope>
    <source>
        <strain evidence="4 5">TK</strain>
    </source>
</reference>
<evidence type="ECO:0000313" key="5">
    <source>
        <dbReference type="Proteomes" id="UP000076078"/>
    </source>
</evidence>
<dbReference type="Pfam" id="PF13193">
    <property type="entry name" value="AMP-binding_C"/>
    <property type="match status" value="1"/>
</dbReference>
<dbReference type="EMBL" id="LODT01000048">
    <property type="protein sequence ID" value="KYQ88702.1"/>
    <property type="molecule type" value="Genomic_DNA"/>
</dbReference>
<dbReference type="Pfam" id="PF00501">
    <property type="entry name" value="AMP-binding"/>
    <property type="match status" value="1"/>
</dbReference>
<organism evidence="4 5">
    <name type="scientific">Tieghemostelium lacteum</name>
    <name type="common">Slime mold</name>
    <name type="synonym">Dictyostelium lacteum</name>
    <dbReference type="NCBI Taxonomy" id="361077"/>
    <lineage>
        <taxon>Eukaryota</taxon>
        <taxon>Amoebozoa</taxon>
        <taxon>Evosea</taxon>
        <taxon>Eumycetozoa</taxon>
        <taxon>Dictyostelia</taxon>
        <taxon>Dictyosteliales</taxon>
        <taxon>Raperosteliaceae</taxon>
        <taxon>Tieghemostelium</taxon>
    </lineage>
</organism>
<accession>A0A151Z411</accession>
<dbReference type="GO" id="GO:0006631">
    <property type="term" value="P:fatty acid metabolic process"/>
    <property type="evidence" value="ECO:0007669"/>
    <property type="project" value="TreeGrafter"/>
</dbReference>
<dbReference type="OrthoDB" id="2962993at2759"/>
<sequence>MKIPIPSLDIFQRAALKFKNRISVMNYHSNSYTYEDLLGGSLKISNDLTRNLGKKEDLNQDRIAFFLPPSFNYVQTKWGIWRAGGVATPLSIQHPPQELEYILKDSQSSMVVTDSDHKDFISEITKKLNIPLLEIPTVSENLGHWNEKDLSTFYMDPSRNAMIIYTSGTTSRPKGVVTTHLNIEAQITTLVNAWKWTENDHILQVLPLHHVHGVINCVQCAMYSGATCEMMPSKFSPELVINRLIESHLLPSVSLENLNGNPKITLFMAVPTIYAKLIKYILEQSKERQDLIKLAFQDLRLMVSGSSALPETVKKQWEELTGHVLLERYGMTEIGMALSNPLEPVSQRLSGSVGFQLPGVHLHIQEANSELLVKGPQVFKEYFNKPKETKEAFTVDGWFRTGDIAERDPTTGHFKILGRSSVDIIKFSGYKISALEIEREILEHPDIDECSVIGVPDPIAGEIIYAILVLKKGKNQPIDQNLNNFLKDKLAHYKIPKKYIFTDEIPKNAMSKINKKELLANLDKLISKQSTT</sequence>
<dbReference type="InterPro" id="IPR025110">
    <property type="entry name" value="AMP-bd_C"/>
</dbReference>
<dbReference type="InParanoid" id="A0A151Z411"/>
<dbReference type="PROSITE" id="PS00455">
    <property type="entry name" value="AMP_BINDING"/>
    <property type="match status" value="1"/>
</dbReference>
<comment type="caution">
    <text evidence="4">The sequence shown here is derived from an EMBL/GenBank/DDBJ whole genome shotgun (WGS) entry which is preliminary data.</text>
</comment>
<evidence type="ECO:0000256" key="1">
    <source>
        <dbReference type="ARBA" id="ARBA00006432"/>
    </source>
</evidence>
<dbReference type="InterPro" id="IPR020845">
    <property type="entry name" value="AMP-binding_CS"/>
</dbReference>
<dbReference type="Gene3D" id="3.30.300.30">
    <property type="match status" value="1"/>
</dbReference>
<protein>
    <submittedName>
        <fullName evidence="4">Uncharacterized protein</fullName>
    </submittedName>
</protein>